<dbReference type="Pfam" id="PF22692">
    <property type="entry name" value="LlgE_F_G_D1"/>
    <property type="match status" value="1"/>
</dbReference>
<feature type="domain" description="Flagellar hook protein FlgE/F/G-like D1" evidence="4">
    <location>
        <begin position="99"/>
        <end position="166"/>
    </location>
</feature>
<protein>
    <recommendedName>
        <fullName evidence="6">Flagellar basal-body/hook protein C-terminal domain-containing protein</fullName>
    </recommendedName>
</protein>
<dbReference type="SUPFAM" id="SSF117143">
    <property type="entry name" value="Flagellar hook protein flgE"/>
    <property type="match status" value="1"/>
</dbReference>
<feature type="non-terminal residue" evidence="5">
    <location>
        <position position="1"/>
    </location>
</feature>
<gene>
    <name evidence="5" type="ORF">METZ01_LOCUS287097</name>
</gene>
<evidence type="ECO:0000256" key="1">
    <source>
        <dbReference type="ARBA" id="ARBA00009677"/>
    </source>
</evidence>
<evidence type="ECO:0000259" key="4">
    <source>
        <dbReference type="Pfam" id="PF22692"/>
    </source>
</evidence>
<dbReference type="PANTHER" id="PTHR30435">
    <property type="entry name" value="FLAGELLAR PROTEIN"/>
    <property type="match status" value="1"/>
</dbReference>
<accession>A0A382LDR6</accession>
<evidence type="ECO:0000313" key="5">
    <source>
        <dbReference type="EMBL" id="SVC34243.1"/>
    </source>
</evidence>
<dbReference type="Pfam" id="PF00460">
    <property type="entry name" value="Flg_bb_rod"/>
    <property type="match status" value="1"/>
</dbReference>
<name>A0A382LDR6_9ZZZZ</name>
<feature type="domain" description="Flagellar basal-body/hook protein C-terminal" evidence="3">
    <location>
        <begin position="216"/>
        <end position="258"/>
    </location>
</feature>
<dbReference type="NCBIfam" id="TIGR03506">
    <property type="entry name" value="FlgEFG_subfam"/>
    <property type="match status" value="1"/>
</dbReference>
<dbReference type="InterPro" id="IPR037925">
    <property type="entry name" value="FlgE/F/G-like"/>
</dbReference>
<organism evidence="5">
    <name type="scientific">marine metagenome</name>
    <dbReference type="NCBI Taxonomy" id="408172"/>
    <lineage>
        <taxon>unclassified sequences</taxon>
        <taxon>metagenomes</taxon>
        <taxon>ecological metagenomes</taxon>
    </lineage>
</organism>
<dbReference type="InterPro" id="IPR020013">
    <property type="entry name" value="Flagellar_FlgE/F/G"/>
</dbReference>
<feature type="domain" description="Flagellar basal body rod protein N-terminal" evidence="2">
    <location>
        <begin position="15"/>
        <end position="45"/>
    </location>
</feature>
<dbReference type="InterPro" id="IPR001444">
    <property type="entry name" value="Flag_bb_rod_N"/>
</dbReference>
<evidence type="ECO:0008006" key="6">
    <source>
        <dbReference type="Google" id="ProtNLM"/>
    </source>
</evidence>
<dbReference type="AlphaFoldDB" id="A0A382LDR6"/>
<proteinExistence type="inferred from homology"/>
<evidence type="ECO:0000259" key="2">
    <source>
        <dbReference type="Pfam" id="PF00460"/>
    </source>
</evidence>
<dbReference type="InterPro" id="IPR010930">
    <property type="entry name" value="Flg_bb/hook_C_dom"/>
</dbReference>
<dbReference type="EMBL" id="UINC01086099">
    <property type="protein sequence ID" value="SVC34243.1"/>
    <property type="molecule type" value="Genomic_DNA"/>
</dbReference>
<dbReference type="GO" id="GO:0071978">
    <property type="term" value="P:bacterial-type flagellum-dependent swarming motility"/>
    <property type="evidence" value="ECO:0007669"/>
    <property type="project" value="TreeGrafter"/>
</dbReference>
<dbReference type="PANTHER" id="PTHR30435:SF19">
    <property type="entry name" value="FLAGELLAR BASAL-BODY ROD PROTEIN FLGG"/>
    <property type="match status" value="1"/>
</dbReference>
<comment type="similarity">
    <text evidence="1">Belongs to the flagella basal body rod proteins family.</text>
</comment>
<evidence type="ECO:0000259" key="3">
    <source>
        <dbReference type="Pfam" id="PF06429"/>
    </source>
</evidence>
<dbReference type="InterPro" id="IPR053967">
    <property type="entry name" value="LlgE_F_G-like_D1"/>
</dbReference>
<dbReference type="Pfam" id="PF06429">
    <property type="entry name" value="Flg_bbr_C"/>
    <property type="match status" value="1"/>
</dbReference>
<sequence length="264" mass="28658">VAHNVLRGWPMNISLYQAASALEGNLQRQHVIAENLASASVPGFKRHNMTFNAVDATMFDDQLKAADQTQVRWMLPRFIVSTDFQQGTLMPTGDNTNVALDGPGFFSVTGQDGETLYTRDGSFRTNDLGQLIAKDGNLLQGVGGGPITVDTNSKYPITIAQDGTVTQGGPSLGRLNVVSFAKDDLPKLQRINAGYFTSGSLTPLPADESETGVAMGFLEGANTTPSHEMGQLMTTLRHFEANQKIMKIQDQHMGRLIRELTDTK</sequence>
<dbReference type="GO" id="GO:0009288">
    <property type="term" value="C:bacterial-type flagellum"/>
    <property type="evidence" value="ECO:0007669"/>
    <property type="project" value="TreeGrafter"/>
</dbReference>
<reference evidence="5" key="1">
    <citation type="submission" date="2018-05" db="EMBL/GenBank/DDBJ databases">
        <authorList>
            <person name="Lanie J.A."/>
            <person name="Ng W.-L."/>
            <person name="Kazmierczak K.M."/>
            <person name="Andrzejewski T.M."/>
            <person name="Davidsen T.M."/>
            <person name="Wayne K.J."/>
            <person name="Tettelin H."/>
            <person name="Glass J.I."/>
            <person name="Rusch D."/>
            <person name="Podicherti R."/>
            <person name="Tsui H.-C.T."/>
            <person name="Winkler M.E."/>
        </authorList>
    </citation>
    <scope>NUCLEOTIDE SEQUENCE</scope>
</reference>